<proteinExistence type="predicted"/>
<protein>
    <submittedName>
        <fullName evidence="1">Uncharacterized protein</fullName>
    </submittedName>
</protein>
<dbReference type="EMBL" id="NUDP01000117">
    <property type="protein sequence ID" value="PEM65306.1"/>
    <property type="molecule type" value="Genomic_DNA"/>
</dbReference>
<comment type="caution">
    <text evidence="1">The sequence shown here is derived from an EMBL/GenBank/DDBJ whole genome shotgun (WGS) entry which is preliminary data.</text>
</comment>
<accession>A0A2A8BYG6</accession>
<reference evidence="1 2" key="1">
    <citation type="submission" date="2017-09" db="EMBL/GenBank/DDBJ databases">
        <title>Large-scale bioinformatics analysis of Bacillus genomes uncovers conserved roles of natural products in bacterial physiology.</title>
        <authorList>
            <consortium name="Agbiome Team Llc"/>
            <person name="Bleich R.M."/>
            <person name="Grubbs K.J."/>
            <person name="Santa Maria K.C."/>
            <person name="Allen S.E."/>
            <person name="Farag S."/>
            <person name="Shank E.A."/>
            <person name="Bowers A."/>
        </authorList>
    </citation>
    <scope>NUCLEOTIDE SEQUENCE [LARGE SCALE GENOMIC DNA]</scope>
    <source>
        <strain evidence="1 2">AFS009893</strain>
    </source>
</reference>
<sequence length="67" mass="7809">MLDFTTINIKQMTMLELLQNYEKAYYITKIQPSFIVVLNELRSELGDRLNQAGLLTKEDIQMLLTEA</sequence>
<gene>
    <name evidence="1" type="ORF">CN613_25520</name>
</gene>
<dbReference type="AlphaFoldDB" id="A0A2A8BYG6"/>
<name>A0A2A8BYG6_9BACI</name>
<evidence type="ECO:0000313" key="2">
    <source>
        <dbReference type="Proteomes" id="UP000219775"/>
    </source>
</evidence>
<dbReference type="RefSeq" id="WP_098129073.1">
    <property type="nucleotide sequence ID" value="NZ_NUDP01000117.1"/>
</dbReference>
<dbReference type="Proteomes" id="UP000219775">
    <property type="component" value="Unassembled WGS sequence"/>
</dbReference>
<organism evidence="1 2">
    <name type="scientific">Bacillus pseudomycoides</name>
    <dbReference type="NCBI Taxonomy" id="64104"/>
    <lineage>
        <taxon>Bacteria</taxon>
        <taxon>Bacillati</taxon>
        <taxon>Bacillota</taxon>
        <taxon>Bacilli</taxon>
        <taxon>Bacillales</taxon>
        <taxon>Bacillaceae</taxon>
        <taxon>Bacillus</taxon>
        <taxon>Bacillus cereus group</taxon>
    </lineage>
</organism>
<evidence type="ECO:0000313" key="1">
    <source>
        <dbReference type="EMBL" id="PEM65306.1"/>
    </source>
</evidence>